<keyword evidence="6" id="KW-1133">Transmembrane helix</keyword>
<dbReference type="Proteomes" id="UP001372834">
    <property type="component" value="Unassembled WGS sequence"/>
</dbReference>
<keyword evidence="8 9" id="KW-0472">Membrane</keyword>
<reference evidence="11 12" key="1">
    <citation type="submission" date="2023-10" db="EMBL/GenBank/DDBJ databases">
        <title>Genomes of two closely related lineages of the louse Polyplax serrata with different host specificities.</title>
        <authorList>
            <person name="Martinu J."/>
            <person name="Tarabai H."/>
            <person name="Stefka J."/>
            <person name="Hypsa V."/>
        </authorList>
    </citation>
    <scope>NUCLEOTIDE SEQUENCE [LARGE SCALE GENOMIC DNA]</scope>
    <source>
        <strain evidence="11">HR10_N</strain>
    </source>
</reference>
<comment type="caution">
    <text evidence="11">The sequence shown here is derived from an EMBL/GenBank/DDBJ whole genome shotgun (WGS) entry which is preliminary data.</text>
</comment>
<evidence type="ECO:0000256" key="7">
    <source>
        <dbReference type="ARBA" id="ARBA00023128"/>
    </source>
</evidence>
<keyword evidence="7" id="KW-0496">Mitochondrion</keyword>
<organism evidence="11 12">
    <name type="scientific">Polyplax serrata</name>
    <name type="common">Common mouse louse</name>
    <dbReference type="NCBI Taxonomy" id="468196"/>
    <lineage>
        <taxon>Eukaryota</taxon>
        <taxon>Metazoa</taxon>
        <taxon>Ecdysozoa</taxon>
        <taxon>Arthropoda</taxon>
        <taxon>Hexapoda</taxon>
        <taxon>Insecta</taxon>
        <taxon>Pterygota</taxon>
        <taxon>Neoptera</taxon>
        <taxon>Paraneoptera</taxon>
        <taxon>Psocodea</taxon>
        <taxon>Troctomorpha</taxon>
        <taxon>Phthiraptera</taxon>
        <taxon>Anoplura</taxon>
        <taxon>Polyplacidae</taxon>
        <taxon>Polyplax</taxon>
    </lineage>
</organism>
<dbReference type="SUPFAM" id="SSF103506">
    <property type="entry name" value="Mitochondrial carrier"/>
    <property type="match status" value="1"/>
</dbReference>
<gene>
    <name evidence="11" type="ORF">RUM43_007980</name>
</gene>
<dbReference type="Gene3D" id="1.50.40.10">
    <property type="entry name" value="Mitochondrial carrier domain"/>
    <property type="match status" value="1"/>
</dbReference>
<dbReference type="GO" id="GO:0005289">
    <property type="term" value="F:high-affinity L-arginine transmembrane transporter activity"/>
    <property type="evidence" value="ECO:0007669"/>
    <property type="project" value="TreeGrafter"/>
</dbReference>
<proteinExistence type="inferred from homology"/>
<evidence type="ECO:0000256" key="3">
    <source>
        <dbReference type="ARBA" id="ARBA00022448"/>
    </source>
</evidence>
<dbReference type="PROSITE" id="PS50920">
    <property type="entry name" value="SOLCAR"/>
    <property type="match status" value="3"/>
</dbReference>
<evidence type="ECO:0000256" key="4">
    <source>
        <dbReference type="ARBA" id="ARBA00022692"/>
    </source>
</evidence>
<comment type="subcellular location">
    <subcellularLocation>
        <location evidence="1">Mitochondrion membrane</location>
        <topology evidence="1">Multi-pass membrane protein</topology>
    </subcellularLocation>
</comment>
<keyword evidence="5" id="KW-0677">Repeat</keyword>
<accession>A0AAN8S5W2</accession>
<evidence type="ECO:0000256" key="5">
    <source>
        <dbReference type="ARBA" id="ARBA00022737"/>
    </source>
</evidence>
<dbReference type="PANTHER" id="PTHR45624:SF1">
    <property type="entry name" value="SD08189P"/>
    <property type="match status" value="1"/>
</dbReference>
<evidence type="ECO:0000256" key="9">
    <source>
        <dbReference type="PROSITE-ProRule" id="PRU00282"/>
    </source>
</evidence>
<dbReference type="InterPro" id="IPR050567">
    <property type="entry name" value="Mitochondrial_Carrier"/>
</dbReference>
<keyword evidence="4 9" id="KW-0812">Transmembrane</keyword>
<dbReference type="GO" id="GO:0031966">
    <property type="term" value="C:mitochondrial membrane"/>
    <property type="evidence" value="ECO:0007669"/>
    <property type="project" value="UniProtKB-SubCell"/>
</dbReference>
<evidence type="ECO:0000256" key="10">
    <source>
        <dbReference type="RuleBase" id="RU000488"/>
    </source>
</evidence>
<dbReference type="PANTHER" id="PTHR45624">
    <property type="entry name" value="MITOCHONDRIAL BASIC AMINO ACIDS TRANSPORTER-RELATED"/>
    <property type="match status" value="1"/>
</dbReference>
<evidence type="ECO:0000256" key="8">
    <source>
        <dbReference type="ARBA" id="ARBA00023136"/>
    </source>
</evidence>
<feature type="repeat" description="Solcar" evidence="9">
    <location>
        <begin position="95"/>
        <end position="195"/>
    </location>
</feature>
<dbReference type="Pfam" id="PF00153">
    <property type="entry name" value="Mito_carr"/>
    <property type="match status" value="3"/>
</dbReference>
<feature type="repeat" description="Solcar" evidence="9">
    <location>
        <begin position="1"/>
        <end position="70"/>
    </location>
</feature>
<dbReference type="EMBL" id="JAWJWE010000003">
    <property type="protein sequence ID" value="KAK6639705.1"/>
    <property type="molecule type" value="Genomic_DNA"/>
</dbReference>
<name>A0AAN8S5W2_POLSC</name>
<sequence>MMGLVVGHPLDTIKVRQQILPPGAKVLAVARSTYNHEGVRGFFKGLAYPLLGSGVYNALFFGVYGNCLRNMQGVNGSNIRKMCCEGEPPSSTWHRDVFIAGCIGGTAAVLYSCPLEVIKIKLQSQSVTIPRRPPSVCKKICKTEPVYKGPYDALVKIYKNHGIYGGLFKGTWSMFWRDVPTFGLYMLTYEHVLCLFKKVEDRSPHTSITSQLVAGGIAGIISWVTVAPLDVIKTRLQSDDFGHPIYNGMMDCFKKTVHQEGYKALFLGLSLATTRSFPVNATTFAVYECTMKFCEKCGYCTIRQEGIPPEDFLNLIIVHQSNLMSAHPLRHAGQQTNGYPNVNRLLNWVKDTFESVINYQSGNLKKYFCGNTFELKSTTTCWDRFTCTFLQSVRGQ</sequence>
<dbReference type="InterPro" id="IPR023395">
    <property type="entry name" value="MCP_dom_sf"/>
</dbReference>
<keyword evidence="3 10" id="KW-0813">Transport</keyword>
<dbReference type="GO" id="GO:1990575">
    <property type="term" value="P:mitochondrial L-ornithine transmembrane transport"/>
    <property type="evidence" value="ECO:0007669"/>
    <property type="project" value="TreeGrafter"/>
</dbReference>
<protein>
    <submittedName>
        <fullName evidence="11">Uncharacterized protein</fullName>
    </submittedName>
</protein>
<evidence type="ECO:0000313" key="11">
    <source>
        <dbReference type="EMBL" id="KAK6639705.1"/>
    </source>
</evidence>
<comment type="similarity">
    <text evidence="2 10">Belongs to the mitochondrial carrier (TC 2.A.29) family.</text>
</comment>
<evidence type="ECO:0000313" key="12">
    <source>
        <dbReference type="Proteomes" id="UP001372834"/>
    </source>
</evidence>
<evidence type="ECO:0000256" key="2">
    <source>
        <dbReference type="ARBA" id="ARBA00006375"/>
    </source>
</evidence>
<dbReference type="AlphaFoldDB" id="A0AAN8S5W2"/>
<feature type="repeat" description="Solcar" evidence="9">
    <location>
        <begin position="206"/>
        <end position="293"/>
    </location>
</feature>
<dbReference type="InterPro" id="IPR018108">
    <property type="entry name" value="MCP_transmembrane"/>
</dbReference>
<evidence type="ECO:0000256" key="6">
    <source>
        <dbReference type="ARBA" id="ARBA00022989"/>
    </source>
</evidence>
<evidence type="ECO:0000256" key="1">
    <source>
        <dbReference type="ARBA" id="ARBA00004225"/>
    </source>
</evidence>